<evidence type="ECO:0000313" key="3">
    <source>
        <dbReference type="EMBL" id="GAA2600245.1"/>
    </source>
</evidence>
<dbReference type="GO" id="GO:0016787">
    <property type="term" value="F:hydrolase activity"/>
    <property type="evidence" value="ECO:0007669"/>
    <property type="project" value="UniProtKB-KW"/>
</dbReference>
<dbReference type="PANTHER" id="PTHR23088">
    <property type="entry name" value="NITRILASE-RELATED"/>
    <property type="match status" value="1"/>
</dbReference>
<protein>
    <submittedName>
        <fullName evidence="3">Carbon-nitrogen hydrolase family protein</fullName>
    </submittedName>
</protein>
<dbReference type="InterPro" id="IPR044083">
    <property type="entry name" value="RamA-like"/>
</dbReference>
<organism evidence="3 4">
    <name type="scientific">Actinomadura fulvescens</name>
    <dbReference type="NCBI Taxonomy" id="46160"/>
    <lineage>
        <taxon>Bacteria</taxon>
        <taxon>Bacillati</taxon>
        <taxon>Actinomycetota</taxon>
        <taxon>Actinomycetes</taxon>
        <taxon>Streptosporangiales</taxon>
        <taxon>Thermomonosporaceae</taxon>
        <taxon>Actinomadura</taxon>
    </lineage>
</organism>
<comment type="caution">
    <text evidence="3">The sequence shown here is derived from an EMBL/GenBank/DDBJ whole genome shotgun (WGS) entry which is preliminary data.</text>
</comment>
<dbReference type="InterPro" id="IPR036526">
    <property type="entry name" value="C-N_Hydrolase_sf"/>
</dbReference>
<dbReference type="SUPFAM" id="SSF56317">
    <property type="entry name" value="Carbon-nitrogen hydrolase"/>
    <property type="match status" value="1"/>
</dbReference>
<dbReference type="PROSITE" id="PS01227">
    <property type="entry name" value="UPF0012"/>
    <property type="match status" value="1"/>
</dbReference>
<comment type="similarity">
    <text evidence="1">Belongs to the carbon-nitrogen hydrolase superfamily. NIT1/NIT2 family.</text>
</comment>
<feature type="domain" description="CN hydrolase" evidence="2">
    <location>
        <begin position="1"/>
        <end position="234"/>
    </location>
</feature>
<keyword evidence="3" id="KW-0378">Hydrolase</keyword>
<evidence type="ECO:0000259" key="2">
    <source>
        <dbReference type="PROSITE" id="PS50263"/>
    </source>
</evidence>
<accession>A0ABN3PTM9</accession>
<evidence type="ECO:0000313" key="4">
    <source>
        <dbReference type="Proteomes" id="UP001501509"/>
    </source>
</evidence>
<reference evidence="3 4" key="1">
    <citation type="journal article" date="2019" name="Int. J. Syst. Evol. Microbiol.">
        <title>The Global Catalogue of Microorganisms (GCM) 10K type strain sequencing project: providing services to taxonomists for standard genome sequencing and annotation.</title>
        <authorList>
            <consortium name="The Broad Institute Genomics Platform"/>
            <consortium name="The Broad Institute Genome Sequencing Center for Infectious Disease"/>
            <person name="Wu L."/>
            <person name="Ma J."/>
        </authorList>
    </citation>
    <scope>NUCLEOTIDE SEQUENCE [LARGE SCALE GENOMIC DNA]</scope>
    <source>
        <strain evidence="3 4">JCM 6833</strain>
    </source>
</reference>
<dbReference type="InterPro" id="IPR001110">
    <property type="entry name" value="UPF0012_CS"/>
</dbReference>
<dbReference type="Gene3D" id="3.60.110.10">
    <property type="entry name" value="Carbon-nitrogen hydrolase"/>
    <property type="match status" value="1"/>
</dbReference>
<name>A0ABN3PTM9_9ACTN</name>
<gene>
    <name evidence="3" type="ORF">GCM10010411_37430</name>
</gene>
<dbReference type="InterPro" id="IPR003010">
    <property type="entry name" value="C-N_Hydrolase"/>
</dbReference>
<proteinExistence type="inferred from homology"/>
<dbReference type="PROSITE" id="PS50263">
    <property type="entry name" value="CN_HYDROLASE"/>
    <property type="match status" value="1"/>
</dbReference>
<dbReference type="CDD" id="cd07576">
    <property type="entry name" value="R-amidase_like"/>
    <property type="match status" value="1"/>
</dbReference>
<dbReference type="EMBL" id="BAAATD010000004">
    <property type="protein sequence ID" value="GAA2600245.1"/>
    <property type="molecule type" value="Genomic_DNA"/>
</dbReference>
<dbReference type="Proteomes" id="UP001501509">
    <property type="component" value="Unassembled WGS sequence"/>
</dbReference>
<dbReference type="Pfam" id="PF00795">
    <property type="entry name" value="CN_hydrolase"/>
    <property type="match status" value="1"/>
</dbReference>
<evidence type="ECO:0000256" key="1">
    <source>
        <dbReference type="ARBA" id="ARBA00010613"/>
    </source>
</evidence>
<keyword evidence="4" id="KW-1185">Reference proteome</keyword>
<dbReference type="PANTHER" id="PTHR23088:SF27">
    <property type="entry name" value="DEAMINATED GLUTATHIONE AMIDASE"/>
    <property type="match status" value="1"/>
</dbReference>
<sequence>MRIAGLQTRGTPGDVPANLAELDRAAHEAAERGVRLLITPELFLTGYDIGDEVHRLARQDLCARAAEIAARTGVAIVLGAPEYADGTYYNTAFFLDDHGQLRARYRKTHLFADLDRKYFAPGEELVCVVRYAGLKIALLICYDVEFPEPVRAAADAGAQLIAVPTAQMTPFEFVAENVVRTRAWENQVYVAYINHEGNERTLSYVGRSSIIAPSGEVLDSVVHGTKLLIADVSPEAVARAQADNPYLTDRRPDLYEERP</sequence>